<keyword evidence="1" id="KW-0493">Microtubule</keyword>
<keyword evidence="1" id="KW-0206">Cytoskeleton</keyword>
<dbReference type="WBParaSite" id="ECPE_0001460301-mRNA-1">
    <property type="protein sequence ID" value="ECPE_0001460301-mRNA-1"/>
    <property type="gene ID" value="ECPE_0001460301"/>
</dbReference>
<organism evidence="4">
    <name type="scientific">Echinostoma caproni</name>
    <dbReference type="NCBI Taxonomy" id="27848"/>
    <lineage>
        <taxon>Eukaryota</taxon>
        <taxon>Metazoa</taxon>
        <taxon>Spiralia</taxon>
        <taxon>Lophotrochozoa</taxon>
        <taxon>Platyhelminthes</taxon>
        <taxon>Trematoda</taxon>
        <taxon>Digenea</taxon>
        <taxon>Plagiorchiida</taxon>
        <taxon>Echinostomata</taxon>
        <taxon>Echinostomatoidea</taxon>
        <taxon>Echinostomatidae</taxon>
        <taxon>Echinostoma</taxon>
    </lineage>
</organism>
<protein>
    <recommendedName>
        <fullName evidence="1">Dynein light chain</fullName>
    </recommendedName>
</protein>
<dbReference type="GO" id="GO:0007017">
    <property type="term" value="P:microtubule-based process"/>
    <property type="evidence" value="ECO:0007669"/>
    <property type="project" value="InterPro"/>
</dbReference>
<keyword evidence="3" id="KW-1185">Reference proteome</keyword>
<dbReference type="InterPro" id="IPR037177">
    <property type="entry name" value="DLC_sf"/>
</dbReference>
<evidence type="ECO:0000256" key="1">
    <source>
        <dbReference type="RuleBase" id="RU365010"/>
    </source>
</evidence>
<dbReference type="Gene3D" id="3.30.740.10">
    <property type="entry name" value="Protein Inhibitor Of Neuronal Nitric Oxide Synthase"/>
    <property type="match status" value="1"/>
</dbReference>
<dbReference type="GO" id="GO:0045505">
    <property type="term" value="F:dynein intermediate chain binding"/>
    <property type="evidence" value="ECO:0007669"/>
    <property type="project" value="TreeGrafter"/>
</dbReference>
<evidence type="ECO:0000313" key="2">
    <source>
        <dbReference type="EMBL" id="VDP91835.1"/>
    </source>
</evidence>
<dbReference type="GO" id="GO:0005868">
    <property type="term" value="C:cytoplasmic dynein complex"/>
    <property type="evidence" value="ECO:0007669"/>
    <property type="project" value="TreeGrafter"/>
</dbReference>
<name>A0A183B5S8_9TREM</name>
<reference evidence="4" key="1">
    <citation type="submission" date="2016-06" db="UniProtKB">
        <authorList>
            <consortium name="WormBaseParasite"/>
        </authorList>
    </citation>
    <scope>IDENTIFICATION</scope>
</reference>
<dbReference type="Proteomes" id="UP000272942">
    <property type="component" value="Unassembled WGS sequence"/>
</dbReference>
<dbReference type="PANTHER" id="PTHR11886">
    <property type="entry name" value="DYNEIN LIGHT CHAIN"/>
    <property type="match status" value="1"/>
</dbReference>
<evidence type="ECO:0000313" key="4">
    <source>
        <dbReference type="WBParaSite" id="ECPE_0001460301-mRNA-1"/>
    </source>
</evidence>
<sequence>MAGSFNGHCLIKNVVMSKEMERFALDTFRTATSQFSMSKEMATAMKRAFDRKYGRNWHCIVGRDYGR</sequence>
<keyword evidence="1" id="KW-0505">Motor protein</keyword>
<accession>A0A183B5S8</accession>
<evidence type="ECO:0000313" key="3">
    <source>
        <dbReference type="Proteomes" id="UP000272942"/>
    </source>
</evidence>
<comment type="subcellular location">
    <subcellularLocation>
        <location evidence="1">Cytoplasm</location>
        <location evidence="1">Cytoskeleton</location>
    </subcellularLocation>
</comment>
<dbReference type="InterPro" id="IPR001372">
    <property type="entry name" value="Dynein_light_chain_typ-1/2"/>
</dbReference>
<proteinExistence type="inferred from homology"/>
<gene>
    <name evidence="2" type="ORF">ECPE_LOCUS14563</name>
</gene>
<dbReference type="PANTHER" id="PTHR11886:SF35">
    <property type="entry name" value="DYNEIN LIGHT CHAIN"/>
    <property type="match status" value="1"/>
</dbReference>
<keyword evidence="1" id="KW-0963">Cytoplasm</keyword>
<dbReference type="Pfam" id="PF01221">
    <property type="entry name" value="Dynein_light"/>
    <property type="match status" value="1"/>
</dbReference>
<comment type="similarity">
    <text evidence="1">Belongs to the dynein light chain family.</text>
</comment>
<dbReference type="AlphaFoldDB" id="A0A183B5S8"/>
<reference evidence="2 3" key="2">
    <citation type="submission" date="2018-11" db="EMBL/GenBank/DDBJ databases">
        <authorList>
            <consortium name="Pathogen Informatics"/>
        </authorList>
    </citation>
    <scope>NUCLEOTIDE SEQUENCE [LARGE SCALE GENOMIC DNA]</scope>
    <source>
        <strain evidence="2 3">Egypt</strain>
    </source>
</reference>
<dbReference type="SMART" id="SM01375">
    <property type="entry name" value="Dynein_light"/>
    <property type="match status" value="1"/>
</dbReference>
<keyword evidence="1" id="KW-0243">Dynein</keyword>
<dbReference type="GO" id="GO:0005874">
    <property type="term" value="C:microtubule"/>
    <property type="evidence" value="ECO:0007669"/>
    <property type="project" value="UniProtKB-KW"/>
</dbReference>
<dbReference type="EMBL" id="UZAN01057909">
    <property type="protein sequence ID" value="VDP91835.1"/>
    <property type="molecule type" value="Genomic_DNA"/>
</dbReference>
<dbReference type="OrthoDB" id="10033309at2759"/>
<dbReference type="SUPFAM" id="SSF54648">
    <property type="entry name" value="DLC"/>
    <property type="match status" value="1"/>
</dbReference>